<evidence type="ECO:0000313" key="2">
    <source>
        <dbReference type="Proteomes" id="UP000222542"/>
    </source>
</evidence>
<evidence type="ECO:0000313" key="1">
    <source>
        <dbReference type="EMBL" id="PHT72930.1"/>
    </source>
</evidence>
<keyword evidence="2" id="KW-1185">Reference proteome</keyword>
<reference evidence="1 2" key="1">
    <citation type="journal article" date="2014" name="Nat. Genet.">
        <title>Genome sequence of the hot pepper provides insights into the evolution of pungency in Capsicum species.</title>
        <authorList>
            <person name="Kim S."/>
            <person name="Park M."/>
            <person name="Yeom S.I."/>
            <person name="Kim Y.M."/>
            <person name="Lee J.M."/>
            <person name="Lee H.A."/>
            <person name="Seo E."/>
            <person name="Choi J."/>
            <person name="Cheong K."/>
            <person name="Kim K.T."/>
            <person name="Jung K."/>
            <person name="Lee G.W."/>
            <person name="Oh S.K."/>
            <person name="Bae C."/>
            <person name="Kim S.B."/>
            <person name="Lee H.Y."/>
            <person name="Kim S.Y."/>
            <person name="Kim M.S."/>
            <person name="Kang B.C."/>
            <person name="Jo Y.D."/>
            <person name="Yang H.B."/>
            <person name="Jeong H.J."/>
            <person name="Kang W.H."/>
            <person name="Kwon J.K."/>
            <person name="Shin C."/>
            <person name="Lim J.Y."/>
            <person name="Park J.H."/>
            <person name="Huh J.H."/>
            <person name="Kim J.S."/>
            <person name="Kim B.D."/>
            <person name="Cohen O."/>
            <person name="Paran I."/>
            <person name="Suh M.C."/>
            <person name="Lee S.B."/>
            <person name="Kim Y.K."/>
            <person name="Shin Y."/>
            <person name="Noh S.J."/>
            <person name="Park J."/>
            <person name="Seo Y.S."/>
            <person name="Kwon S.Y."/>
            <person name="Kim H.A."/>
            <person name="Park J.M."/>
            <person name="Kim H.J."/>
            <person name="Choi S.B."/>
            <person name="Bosland P.W."/>
            <person name="Reeves G."/>
            <person name="Jo S.H."/>
            <person name="Lee B.W."/>
            <person name="Cho H.T."/>
            <person name="Choi H.S."/>
            <person name="Lee M.S."/>
            <person name="Yu Y."/>
            <person name="Do Choi Y."/>
            <person name="Park B.S."/>
            <person name="van Deynze A."/>
            <person name="Ashrafi H."/>
            <person name="Hill T."/>
            <person name="Kim W.T."/>
            <person name="Pai H.S."/>
            <person name="Ahn H.K."/>
            <person name="Yeam I."/>
            <person name="Giovannoni J.J."/>
            <person name="Rose J.K."/>
            <person name="Sorensen I."/>
            <person name="Lee S.J."/>
            <person name="Kim R.W."/>
            <person name="Choi I.Y."/>
            <person name="Choi B.S."/>
            <person name="Lim J.S."/>
            <person name="Lee Y.H."/>
            <person name="Choi D."/>
        </authorList>
    </citation>
    <scope>NUCLEOTIDE SEQUENCE [LARGE SCALE GENOMIC DNA]</scope>
    <source>
        <strain evidence="2">cv. CM334</strain>
    </source>
</reference>
<dbReference type="EMBL" id="AYRZ02000009">
    <property type="protein sequence ID" value="PHT72930.1"/>
    <property type="molecule type" value="Genomic_DNA"/>
</dbReference>
<protein>
    <submittedName>
        <fullName evidence="1">Uncharacterized protein</fullName>
    </submittedName>
</protein>
<accession>A0A2G2YT47</accession>
<comment type="caution">
    <text evidence="1">The sequence shown here is derived from an EMBL/GenBank/DDBJ whole genome shotgun (WGS) entry which is preliminary data.</text>
</comment>
<reference evidence="1 2" key="2">
    <citation type="journal article" date="2017" name="Genome Biol.">
        <title>New reference genome sequences of hot pepper reveal the massive evolution of plant disease-resistance genes by retroduplication.</title>
        <authorList>
            <person name="Kim S."/>
            <person name="Park J."/>
            <person name="Yeom S.I."/>
            <person name="Kim Y.M."/>
            <person name="Seo E."/>
            <person name="Kim K.T."/>
            <person name="Kim M.S."/>
            <person name="Lee J.M."/>
            <person name="Cheong K."/>
            <person name="Shin H.S."/>
            <person name="Kim S.B."/>
            <person name="Han K."/>
            <person name="Lee J."/>
            <person name="Park M."/>
            <person name="Lee H.A."/>
            <person name="Lee H.Y."/>
            <person name="Lee Y."/>
            <person name="Oh S."/>
            <person name="Lee J.H."/>
            <person name="Choi E."/>
            <person name="Choi E."/>
            <person name="Lee S.E."/>
            <person name="Jeon J."/>
            <person name="Kim H."/>
            <person name="Choi G."/>
            <person name="Song H."/>
            <person name="Lee J."/>
            <person name="Lee S.C."/>
            <person name="Kwon J.K."/>
            <person name="Lee H.Y."/>
            <person name="Koo N."/>
            <person name="Hong Y."/>
            <person name="Kim R.W."/>
            <person name="Kang W.H."/>
            <person name="Huh J.H."/>
            <person name="Kang B.C."/>
            <person name="Yang T.J."/>
            <person name="Lee Y.H."/>
            <person name="Bennetzen J.L."/>
            <person name="Choi D."/>
        </authorList>
    </citation>
    <scope>NUCLEOTIDE SEQUENCE [LARGE SCALE GENOMIC DNA]</scope>
    <source>
        <strain evidence="2">cv. CM334</strain>
    </source>
</reference>
<name>A0A2G2YT47_CAPAN</name>
<dbReference type="AlphaFoldDB" id="A0A2G2YT47"/>
<proteinExistence type="predicted"/>
<gene>
    <name evidence="1" type="ORF">T459_23715</name>
</gene>
<dbReference type="Proteomes" id="UP000222542">
    <property type="component" value="Unassembled WGS sequence"/>
</dbReference>
<organism evidence="1 2">
    <name type="scientific">Capsicum annuum</name>
    <name type="common">Capsicum pepper</name>
    <dbReference type="NCBI Taxonomy" id="4072"/>
    <lineage>
        <taxon>Eukaryota</taxon>
        <taxon>Viridiplantae</taxon>
        <taxon>Streptophyta</taxon>
        <taxon>Embryophyta</taxon>
        <taxon>Tracheophyta</taxon>
        <taxon>Spermatophyta</taxon>
        <taxon>Magnoliopsida</taxon>
        <taxon>eudicotyledons</taxon>
        <taxon>Gunneridae</taxon>
        <taxon>Pentapetalae</taxon>
        <taxon>asterids</taxon>
        <taxon>lamiids</taxon>
        <taxon>Solanales</taxon>
        <taxon>Solanaceae</taxon>
        <taxon>Solanoideae</taxon>
        <taxon>Capsiceae</taxon>
        <taxon>Capsicum</taxon>
    </lineage>
</organism>
<dbReference type="Gramene" id="PHT72930">
    <property type="protein sequence ID" value="PHT72930"/>
    <property type="gene ID" value="T459_23715"/>
</dbReference>
<sequence>MFSQGRKFYIRLQGIYSHGDYEFNKIWLTLDLCCSSITYSPSEDINMQDAARFRDELKNIAPHSLLKCSSDATTLVSPKAPPIRDSVKAISRSQAKYYIKTSDINISTYGLLSHMARNKLKLI</sequence>